<dbReference type="PANTHER" id="PTHR14134">
    <property type="entry name" value="E3 UBIQUITIN-PROTEIN LIGASE RAD18"/>
    <property type="match status" value="1"/>
</dbReference>
<evidence type="ECO:0000259" key="19">
    <source>
        <dbReference type="PROSITE" id="PS50089"/>
    </source>
</evidence>
<dbReference type="Pfam" id="PF13923">
    <property type="entry name" value="zf-C3HC4_2"/>
    <property type="match status" value="1"/>
</dbReference>
<dbReference type="PROSITE" id="PS00518">
    <property type="entry name" value="ZF_RING_1"/>
    <property type="match status" value="1"/>
</dbReference>
<comment type="pathway">
    <text evidence="3">Protein modification; protein ubiquitination.</text>
</comment>
<evidence type="ECO:0000256" key="1">
    <source>
        <dbReference type="ARBA" id="ARBA00000900"/>
    </source>
</evidence>
<dbReference type="InterPro" id="IPR013083">
    <property type="entry name" value="Znf_RING/FYVE/PHD"/>
</dbReference>
<evidence type="ECO:0000256" key="13">
    <source>
        <dbReference type="ARBA" id="ARBA00023204"/>
    </source>
</evidence>
<feature type="domain" description="SAP" evidence="20">
    <location>
        <begin position="229"/>
        <end position="263"/>
    </location>
</feature>
<evidence type="ECO:0000256" key="14">
    <source>
        <dbReference type="ARBA" id="ARBA00023242"/>
    </source>
</evidence>
<evidence type="ECO:0000313" key="24">
    <source>
        <dbReference type="RefSeq" id="XP_022250408.1"/>
    </source>
</evidence>
<evidence type="ECO:0000256" key="12">
    <source>
        <dbReference type="ARBA" id="ARBA00023125"/>
    </source>
</evidence>
<evidence type="ECO:0000256" key="17">
    <source>
        <dbReference type="PROSITE-ProRule" id="PRU01256"/>
    </source>
</evidence>
<dbReference type="InterPro" id="IPR001841">
    <property type="entry name" value="Znf_RING"/>
</dbReference>
<evidence type="ECO:0000256" key="11">
    <source>
        <dbReference type="ARBA" id="ARBA00022833"/>
    </source>
</evidence>
<feature type="domain" description="UBZ4-type" evidence="21">
    <location>
        <begin position="181"/>
        <end position="208"/>
    </location>
</feature>
<feature type="region of interest" description="Disordered" evidence="18">
    <location>
        <begin position="367"/>
        <end position="410"/>
    </location>
</feature>
<evidence type="ECO:0000259" key="21">
    <source>
        <dbReference type="PROSITE" id="PS51908"/>
    </source>
</evidence>
<dbReference type="EC" id="2.3.2.27" evidence="5"/>
<dbReference type="GeneID" id="106466648"/>
<gene>
    <name evidence="23 24 25" type="primary">LOC106466648</name>
</gene>
<evidence type="ECO:0000256" key="3">
    <source>
        <dbReference type="ARBA" id="ARBA00004906"/>
    </source>
</evidence>
<feature type="region of interest" description="Disordered" evidence="18">
    <location>
        <begin position="141"/>
        <end position="163"/>
    </location>
</feature>
<dbReference type="InterPro" id="IPR017907">
    <property type="entry name" value="Znf_RING_CS"/>
</dbReference>
<feature type="domain" description="RING-type" evidence="19">
    <location>
        <begin position="18"/>
        <end position="55"/>
    </location>
</feature>
<dbReference type="Pfam" id="PF02037">
    <property type="entry name" value="SAP"/>
    <property type="match status" value="1"/>
</dbReference>
<evidence type="ECO:0000313" key="22">
    <source>
        <dbReference type="Proteomes" id="UP000694941"/>
    </source>
</evidence>
<keyword evidence="8 17" id="KW-0227">DNA damage</keyword>
<keyword evidence="6" id="KW-0808">Transferase</keyword>
<sequence length="558" mass="63774">MMENLNPCLKALDRSLRCAICFDYFNVCMITVCSHNYCSFCIRKYMTYKSQCPTCFEETSEPQLRNNRLVDELLKHYLILRETLRKCLRLEEPEAEEFVGKTEVPNYDQTLSCGVEEDEKKLSEDSDMVCEESSRMPLAAASLPSPGITIPETTTSVSMTGSSTCEEYPSVISESRSFVDRVACPVCSVPVPPNNINSHLDKCLLREERKHFEKKKDGEKRKPIPKLVYHLLSDKDLKRKMKDFGLSTQGNRQSLIKRHKAFVVLYNSECDALQPLPVLEIIKKVEEQEKEEKVQATVTSFFQYDKRSDSGVIEEEQKKYLKQHDSQFQQLIGDAQKRQERKKTFKGQKAQLSSSILHRSNFQQIESKLGKKRDDGNSTFSDLASSSTRQSLASQPPFSISDSDEQQDDDCTVEDIISESSDQEKSFSLFDNIPSNFDYLNASDFQETDGKTAVKIDEHSKKIINYNDMKKESFGVKGEKIKGAEKQTDCDVENKESQKTFPDEDGKEPTSISHSASVKHVPPPVRGQLSMIRQSVQRLKRKRDCHKSSRSVLSKRNR</sequence>
<accession>A0ABM1T3F3</accession>
<dbReference type="InterPro" id="IPR003034">
    <property type="entry name" value="SAP_dom"/>
</dbReference>
<dbReference type="SMART" id="SM00513">
    <property type="entry name" value="SAP"/>
    <property type="match status" value="1"/>
</dbReference>
<dbReference type="SMART" id="SM00184">
    <property type="entry name" value="RING"/>
    <property type="match status" value="1"/>
</dbReference>
<evidence type="ECO:0000256" key="5">
    <source>
        <dbReference type="ARBA" id="ARBA00012483"/>
    </source>
</evidence>
<dbReference type="PROSITE" id="PS51908">
    <property type="entry name" value="ZF_UBZ4"/>
    <property type="match status" value="1"/>
</dbReference>
<evidence type="ECO:0000256" key="15">
    <source>
        <dbReference type="ARBA" id="ARBA00031783"/>
    </source>
</evidence>
<dbReference type="RefSeq" id="XP_022250409.1">
    <property type="nucleotide sequence ID" value="XM_022394701.1"/>
</dbReference>
<feature type="region of interest" description="Disordered" evidence="18">
    <location>
        <begin position="483"/>
        <end position="558"/>
    </location>
</feature>
<comment type="similarity">
    <text evidence="4">Belongs to the RAD18 family.</text>
</comment>
<dbReference type="PROSITE" id="PS50089">
    <property type="entry name" value="ZF_RING_2"/>
    <property type="match status" value="1"/>
</dbReference>
<dbReference type="InterPro" id="IPR006642">
    <property type="entry name" value="Rad18_UBZ4"/>
</dbReference>
<keyword evidence="10" id="KW-0833">Ubl conjugation pathway</keyword>
<keyword evidence="13 17" id="KW-0234">DNA repair</keyword>
<evidence type="ECO:0000313" key="23">
    <source>
        <dbReference type="RefSeq" id="XP_022250407.1"/>
    </source>
</evidence>
<dbReference type="InterPro" id="IPR039577">
    <property type="entry name" value="Rad18"/>
</dbReference>
<keyword evidence="14" id="KW-0539">Nucleus</keyword>
<keyword evidence="12" id="KW-0238">DNA-binding</keyword>
<name>A0ABM1T3F3_LIMPO</name>
<feature type="compositionally biased region" description="Low complexity" evidence="18">
    <location>
        <begin position="153"/>
        <end position="163"/>
    </location>
</feature>
<evidence type="ECO:0000256" key="4">
    <source>
        <dbReference type="ARBA" id="ARBA00009506"/>
    </source>
</evidence>
<dbReference type="SMART" id="SM00734">
    <property type="entry name" value="ZnF_Rad18"/>
    <property type="match status" value="1"/>
</dbReference>
<feature type="compositionally biased region" description="Polar residues" evidence="18">
    <location>
        <begin position="377"/>
        <end position="400"/>
    </location>
</feature>
<organism evidence="22 25">
    <name type="scientific">Limulus polyphemus</name>
    <name type="common">Atlantic horseshoe crab</name>
    <dbReference type="NCBI Taxonomy" id="6850"/>
    <lineage>
        <taxon>Eukaryota</taxon>
        <taxon>Metazoa</taxon>
        <taxon>Ecdysozoa</taxon>
        <taxon>Arthropoda</taxon>
        <taxon>Chelicerata</taxon>
        <taxon>Merostomata</taxon>
        <taxon>Xiphosura</taxon>
        <taxon>Limulidae</taxon>
        <taxon>Limulus</taxon>
    </lineage>
</organism>
<feature type="compositionally biased region" description="Basic residues" evidence="18">
    <location>
        <begin position="538"/>
        <end position="558"/>
    </location>
</feature>
<keyword evidence="22" id="KW-1185">Reference proteome</keyword>
<comment type="subcellular location">
    <subcellularLocation>
        <location evidence="2">Nucleus</location>
    </subcellularLocation>
</comment>
<evidence type="ECO:0000256" key="18">
    <source>
        <dbReference type="SAM" id="MobiDB-lite"/>
    </source>
</evidence>
<dbReference type="Gene3D" id="3.30.160.60">
    <property type="entry name" value="Classic Zinc Finger"/>
    <property type="match status" value="1"/>
</dbReference>
<dbReference type="RefSeq" id="XP_022250407.1">
    <property type="nucleotide sequence ID" value="XM_022394699.1"/>
</dbReference>
<dbReference type="RefSeq" id="XP_022250408.1">
    <property type="nucleotide sequence ID" value="XM_022394700.1"/>
</dbReference>
<evidence type="ECO:0000313" key="25">
    <source>
        <dbReference type="RefSeq" id="XP_022250409.1"/>
    </source>
</evidence>
<dbReference type="PROSITE" id="PS50800">
    <property type="entry name" value="SAP"/>
    <property type="match status" value="1"/>
</dbReference>
<evidence type="ECO:0000256" key="10">
    <source>
        <dbReference type="ARBA" id="ARBA00022786"/>
    </source>
</evidence>
<dbReference type="Gene3D" id="3.30.40.10">
    <property type="entry name" value="Zinc/RING finger domain, C3HC4 (zinc finger)"/>
    <property type="match status" value="1"/>
</dbReference>
<evidence type="ECO:0000256" key="9">
    <source>
        <dbReference type="ARBA" id="ARBA00022771"/>
    </source>
</evidence>
<dbReference type="PANTHER" id="PTHR14134:SF2">
    <property type="entry name" value="E3 UBIQUITIN-PROTEIN LIGASE RAD18"/>
    <property type="match status" value="1"/>
</dbReference>
<evidence type="ECO:0000259" key="20">
    <source>
        <dbReference type="PROSITE" id="PS50800"/>
    </source>
</evidence>
<evidence type="ECO:0000256" key="8">
    <source>
        <dbReference type="ARBA" id="ARBA00022763"/>
    </source>
</evidence>
<feature type="compositionally biased region" description="Basic and acidic residues" evidence="18">
    <location>
        <begin position="483"/>
        <end position="508"/>
    </location>
</feature>
<proteinExistence type="inferred from homology"/>
<evidence type="ECO:0000256" key="16">
    <source>
        <dbReference type="PROSITE-ProRule" id="PRU00175"/>
    </source>
</evidence>
<keyword evidence="9 16" id="KW-0863">Zinc-finger</keyword>
<dbReference type="Proteomes" id="UP000694941">
    <property type="component" value="Unplaced"/>
</dbReference>
<dbReference type="CDD" id="cd16529">
    <property type="entry name" value="RING-HC_RAD18"/>
    <property type="match status" value="1"/>
</dbReference>
<evidence type="ECO:0000256" key="7">
    <source>
        <dbReference type="ARBA" id="ARBA00022723"/>
    </source>
</evidence>
<comment type="catalytic activity">
    <reaction evidence="1">
        <text>S-ubiquitinyl-[E2 ubiquitin-conjugating enzyme]-L-cysteine + [acceptor protein]-L-lysine = [E2 ubiquitin-conjugating enzyme]-L-cysteine + N(6)-ubiquitinyl-[acceptor protein]-L-lysine.</text>
        <dbReference type="EC" id="2.3.2.27"/>
    </reaction>
</comment>
<evidence type="ECO:0000256" key="2">
    <source>
        <dbReference type="ARBA" id="ARBA00004123"/>
    </source>
</evidence>
<keyword evidence="11" id="KW-0862">Zinc</keyword>
<reference evidence="23 24" key="1">
    <citation type="submission" date="2025-05" db="UniProtKB">
        <authorList>
            <consortium name="RefSeq"/>
        </authorList>
    </citation>
    <scope>IDENTIFICATION</scope>
    <source>
        <tissue evidence="23 24">Muscle</tissue>
    </source>
</reference>
<evidence type="ECO:0000256" key="6">
    <source>
        <dbReference type="ARBA" id="ARBA00022679"/>
    </source>
</evidence>
<keyword evidence="7" id="KW-0479">Metal-binding</keyword>
<protein>
    <recommendedName>
        <fullName evidence="5">RING-type E3 ubiquitin transferase</fullName>
        <ecNumber evidence="5">2.3.2.27</ecNumber>
    </recommendedName>
    <alternativeName>
        <fullName evidence="15">RING-type E3 ubiquitin transferase RAD18</fullName>
    </alternativeName>
</protein>
<dbReference type="SUPFAM" id="SSF57850">
    <property type="entry name" value="RING/U-box"/>
    <property type="match status" value="1"/>
</dbReference>